<comment type="domain">
    <text evidence="8">The N-terminal region contains the highly conserved SGGXDS motif, predicted to be a P-loop motif involved in ATP binding.</text>
</comment>
<reference evidence="10 11" key="1">
    <citation type="submission" date="2019-09" db="EMBL/GenBank/DDBJ databases">
        <title>Flavobacterium sp. nov., isolated from glacier ice.</title>
        <authorList>
            <person name="Liu Q."/>
        </authorList>
    </citation>
    <scope>NUCLEOTIDE SEQUENCE [LARGE SCALE GENOMIC DNA]</scope>
    <source>
        <strain evidence="10 11">NBRC 112527</strain>
    </source>
</reference>
<keyword evidence="2 8" id="KW-0963">Cytoplasm</keyword>
<dbReference type="GO" id="GO:0005737">
    <property type="term" value="C:cytoplasm"/>
    <property type="evidence" value="ECO:0007669"/>
    <property type="project" value="UniProtKB-SubCell"/>
</dbReference>
<dbReference type="AlphaFoldDB" id="A0A7J5AKM6"/>
<gene>
    <name evidence="8 10" type="primary">tilS</name>
    <name evidence="10" type="ORF">F6464_02585</name>
</gene>
<protein>
    <recommendedName>
        <fullName evidence="8">tRNA(Ile)-lysidine synthase</fullName>
        <ecNumber evidence="8">6.3.4.19</ecNumber>
    </recommendedName>
    <alternativeName>
        <fullName evidence="8">tRNA(Ile)-2-lysyl-cytidine synthase</fullName>
    </alternativeName>
    <alternativeName>
        <fullName evidence="8">tRNA(Ile)-lysidine synthetase</fullName>
    </alternativeName>
</protein>
<dbReference type="CDD" id="cd01992">
    <property type="entry name" value="TilS_N"/>
    <property type="match status" value="1"/>
</dbReference>
<comment type="catalytic activity">
    <reaction evidence="7 8">
        <text>cytidine(34) in tRNA(Ile2) + L-lysine + ATP = lysidine(34) in tRNA(Ile2) + AMP + diphosphate + H(+)</text>
        <dbReference type="Rhea" id="RHEA:43744"/>
        <dbReference type="Rhea" id="RHEA-COMP:10625"/>
        <dbReference type="Rhea" id="RHEA-COMP:10670"/>
        <dbReference type="ChEBI" id="CHEBI:15378"/>
        <dbReference type="ChEBI" id="CHEBI:30616"/>
        <dbReference type="ChEBI" id="CHEBI:32551"/>
        <dbReference type="ChEBI" id="CHEBI:33019"/>
        <dbReference type="ChEBI" id="CHEBI:82748"/>
        <dbReference type="ChEBI" id="CHEBI:83665"/>
        <dbReference type="ChEBI" id="CHEBI:456215"/>
        <dbReference type="EC" id="6.3.4.19"/>
    </reaction>
</comment>
<dbReference type="GO" id="GO:0032267">
    <property type="term" value="F:tRNA(Ile)-lysidine synthase activity"/>
    <property type="evidence" value="ECO:0007669"/>
    <property type="project" value="UniProtKB-EC"/>
</dbReference>
<dbReference type="InterPro" id="IPR014729">
    <property type="entry name" value="Rossmann-like_a/b/a_fold"/>
</dbReference>
<comment type="subcellular location">
    <subcellularLocation>
        <location evidence="1 8">Cytoplasm</location>
    </subcellularLocation>
</comment>
<dbReference type="InterPro" id="IPR012094">
    <property type="entry name" value="tRNA_Ile_lys_synt"/>
</dbReference>
<evidence type="ECO:0000313" key="10">
    <source>
        <dbReference type="EMBL" id="KAB1157988.1"/>
    </source>
</evidence>
<dbReference type="PANTHER" id="PTHR43033:SF1">
    <property type="entry name" value="TRNA(ILE)-LYSIDINE SYNTHASE-RELATED"/>
    <property type="match status" value="1"/>
</dbReference>
<evidence type="ECO:0000256" key="3">
    <source>
        <dbReference type="ARBA" id="ARBA00022598"/>
    </source>
</evidence>
<dbReference type="EMBL" id="WAEM01000001">
    <property type="protein sequence ID" value="KAB1157988.1"/>
    <property type="molecule type" value="Genomic_DNA"/>
</dbReference>
<dbReference type="Pfam" id="PF11734">
    <property type="entry name" value="TilS_C"/>
    <property type="match status" value="1"/>
</dbReference>
<evidence type="ECO:0000256" key="7">
    <source>
        <dbReference type="ARBA" id="ARBA00048539"/>
    </source>
</evidence>
<dbReference type="SMART" id="SM00977">
    <property type="entry name" value="TilS_C"/>
    <property type="match status" value="1"/>
</dbReference>
<comment type="similarity">
    <text evidence="8">Belongs to the tRNA(Ile)-lysidine synthase family.</text>
</comment>
<dbReference type="NCBIfam" id="TIGR02433">
    <property type="entry name" value="lysidine_TilS_C"/>
    <property type="match status" value="1"/>
</dbReference>
<dbReference type="Pfam" id="PF01171">
    <property type="entry name" value="ATP_bind_3"/>
    <property type="match status" value="1"/>
</dbReference>
<dbReference type="NCBIfam" id="TIGR02432">
    <property type="entry name" value="lysidine_TilS_N"/>
    <property type="match status" value="1"/>
</dbReference>
<dbReference type="Proteomes" id="UP000490922">
    <property type="component" value="Unassembled WGS sequence"/>
</dbReference>
<dbReference type="SUPFAM" id="SSF52402">
    <property type="entry name" value="Adenine nucleotide alpha hydrolases-like"/>
    <property type="match status" value="1"/>
</dbReference>
<dbReference type="HAMAP" id="MF_01161">
    <property type="entry name" value="tRNA_Ile_lys_synt"/>
    <property type="match status" value="1"/>
</dbReference>
<dbReference type="InterPro" id="IPR012795">
    <property type="entry name" value="tRNA_Ile_lys_synt_N"/>
</dbReference>
<name>A0A7J5AKM6_9FLAO</name>
<dbReference type="GO" id="GO:0005524">
    <property type="term" value="F:ATP binding"/>
    <property type="evidence" value="ECO:0007669"/>
    <property type="project" value="UniProtKB-UniRule"/>
</dbReference>
<comment type="caution">
    <text evidence="10">The sequence shown here is derived from an EMBL/GenBank/DDBJ whole genome shotgun (WGS) entry which is preliminary data.</text>
</comment>
<dbReference type="RefSeq" id="WP_151106181.1">
    <property type="nucleotide sequence ID" value="NZ_WAEM01000001.1"/>
</dbReference>
<evidence type="ECO:0000256" key="8">
    <source>
        <dbReference type="HAMAP-Rule" id="MF_01161"/>
    </source>
</evidence>
<dbReference type="EC" id="6.3.4.19" evidence="8"/>
<accession>A0A7J5AKM6</accession>
<evidence type="ECO:0000259" key="9">
    <source>
        <dbReference type="SMART" id="SM00977"/>
    </source>
</evidence>
<keyword evidence="4 8" id="KW-0819">tRNA processing</keyword>
<dbReference type="InterPro" id="IPR011063">
    <property type="entry name" value="TilS/TtcA_N"/>
</dbReference>
<dbReference type="OrthoDB" id="9807403at2"/>
<dbReference type="SUPFAM" id="SSF56037">
    <property type="entry name" value="PheT/TilS domain"/>
    <property type="match status" value="1"/>
</dbReference>
<evidence type="ECO:0000256" key="6">
    <source>
        <dbReference type="ARBA" id="ARBA00022840"/>
    </source>
</evidence>
<keyword evidence="3 8" id="KW-0436">Ligase</keyword>
<evidence type="ECO:0000256" key="5">
    <source>
        <dbReference type="ARBA" id="ARBA00022741"/>
    </source>
</evidence>
<dbReference type="GO" id="GO:0006400">
    <property type="term" value="P:tRNA modification"/>
    <property type="evidence" value="ECO:0007669"/>
    <property type="project" value="UniProtKB-UniRule"/>
</dbReference>
<feature type="domain" description="Lysidine-tRNA(Ile) synthetase C-terminal" evidence="9">
    <location>
        <begin position="360"/>
        <end position="433"/>
    </location>
</feature>
<organism evidence="10 11">
    <name type="scientific">Flavobacterium luteum</name>
    <dbReference type="NCBI Taxonomy" id="2026654"/>
    <lineage>
        <taxon>Bacteria</taxon>
        <taxon>Pseudomonadati</taxon>
        <taxon>Bacteroidota</taxon>
        <taxon>Flavobacteriia</taxon>
        <taxon>Flavobacteriales</taxon>
        <taxon>Flavobacteriaceae</taxon>
        <taxon>Flavobacterium</taxon>
    </lineage>
</organism>
<evidence type="ECO:0000256" key="1">
    <source>
        <dbReference type="ARBA" id="ARBA00004496"/>
    </source>
</evidence>
<comment type="function">
    <text evidence="8">Ligates lysine onto the cytidine present at position 34 of the AUA codon-specific tRNA(Ile) that contains the anticodon CAU, in an ATP-dependent manner. Cytidine is converted to lysidine, thus changing the amino acid specificity of the tRNA from methionine to isoleucine.</text>
</comment>
<evidence type="ECO:0000313" key="11">
    <source>
        <dbReference type="Proteomes" id="UP000490922"/>
    </source>
</evidence>
<dbReference type="Gene3D" id="3.40.50.620">
    <property type="entry name" value="HUPs"/>
    <property type="match status" value="1"/>
</dbReference>
<keyword evidence="5 8" id="KW-0547">Nucleotide-binding</keyword>
<evidence type="ECO:0000256" key="2">
    <source>
        <dbReference type="ARBA" id="ARBA00022490"/>
    </source>
</evidence>
<evidence type="ECO:0000256" key="4">
    <source>
        <dbReference type="ARBA" id="ARBA00022694"/>
    </source>
</evidence>
<dbReference type="PANTHER" id="PTHR43033">
    <property type="entry name" value="TRNA(ILE)-LYSIDINE SYNTHASE-RELATED"/>
    <property type="match status" value="1"/>
</dbReference>
<proteinExistence type="inferred from homology"/>
<sequence length="437" mass="51603">MIEKFQNHIAQNFPFLKNEKLFLAVSGGLDSMVLLHLFQQLQYDIAVLHCNFQLRGIESFQDQNFIQEYTNVNSIPFFFTQFDTESFAKDYKFSIQVAARELRYNWFYEQLEEQNYSFIITAHHADDNLETFLINLSRGTGLDGLIGIPEQNDKILRPLLIFNRVEIENYAKEHDIKWREDSSNASEKYVRNKIRHQLVPILKEINPNFLASFQKTQQYLQQANEMVDDAASILFSQTVEEKGDAYYFNIKKLGKLPNYKSYLYQWLKDFGFSAWKDIYDLVDGQSGKQVFSNEFRLLKDRKHLILSPLIQEDTIDEYFIEKGQLEVKIPLKLVICKVSDINIGSDRSIFVDEDLLEFPLVLRKWKTGDFFQPFGMNGKEKKISKLFKDEKLSLFDKENTWLLCSNNQIVWVIGIRQDERYRIETTTRNILKIQLIQ</sequence>
<keyword evidence="6 8" id="KW-0067">ATP-binding</keyword>
<feature type="binding site" evidence="8">
    <location>
        <begin position="26"/>
        <end position="31"/>
    </location>
    <ligand>
        <name>ATP</name>
        <dbReference type="ChEBI" id="CHEBI:30616"/>
    </ligand>
</feature>
<dbReference type="InterPro" id="IPR012796">
    <property type="entry name" value="Lysidine-tRNA-synth_C"/>
</dbReference>
<keyword evidence="11" id="KW-1185">Reference proteome</keyword>